<protein>
    <submittedName>
        <fullName evidence="2">Uncharacterized protein</fullName>
    </submittedName>
</protein>
<evidence type="ECO:0000256" key="1">
    <source>
        <dbReference type="SAM" id="MobiDB-lite"/>
    </source>
</evidence>
<organism evidence="2 3">
    <name type="scientific">Stigmatella aurantiaca</name>
    <dbReference type="NCBI Taxonomy" id="41"/>
    <lineage>
        <taxon>Bacteria</taxon>
        <taxon>Pseudomonadati</taxon>
        <taxon>Myxococcota</taxon>
        <taxon>Myxococcia</taxon>
        <taxon>Myxococcales</taxon>
        <taxon>Cystobacterineae</taxon>
        <taxon>Archangiaceae</taxon>
        <taxon>Stigmatella</taxon>
    </lineage>
</organism>
<accession>A0A1H8BSW3</accession>
<proteinExistence type="predicted"/>
<dbReference type="Proteomes" id="UP000182719">
    <property type="component" value="Unassembled WGS sequence"/>
</dbReference>
<reference evidence="3" key="1">
    <citation type="submission" date="2016-10" db="EMBL/GenBank/DDBJ databases">
        <authorList>
            <person name="Varghese N."/>
            <person name="Submissions S."/>
        </authorList>
    </citation>
    <scope>NUCLEOTIDE SEQUENCE [LARGE SCALE GENOMIC DNA]</scope>
    <source>
        <strain evidence="3">DSM 17044</strain>
    </source>
</reference>
<gene>
    <name evidence="2" type="ORF">SAMN05444354_12486</name>
</gene>
<dbReference type="AlphaFoldDB" id="A0A1H8BSW3"/>
<dbReference type="EMBL" id="FOAP01000024">
    <property type="protein sequence ID" value="SEM85842.1"/>
    <property type="molecule type" value="Genomic_DNA"/>
</dbReference>
<feature type="compositionally biased region" description="Basic and acidic residues" evidence="1">
    <location>
        <begin position="39"/>
        <end position="50"/>
    </location>
</feature>
<evidence type="ECO:0000313" key="3">
    <source>
        <dbReference type="Proteomes" id="UP000182719"/>
    </source>
</evidence>
<dbReference type="OrthoDB" id="5383140at2"/>
<feature type="region of interest" description="Disordered" evidence="1">
    <location>
        <begin position="39"/>
        <end position="70"/>
    </location>
</feature>
<dbReference type="RefSeq" id="WP_075010369.1">
    <property type="nucleotide sequence ID" value="NZ_FOAP01000024.1"/>
</dbReference>
<evidence type="ECO:0000313" key="2">
    <source>
        <dbReference type="EMBL" id="SEM85842.1"/>
    </source>
</evidence>
<keyword evidence="3" id="KW-1185">Reference proteome</keyword>
<sequence>MGTFQQFLNEQKIDTRAVVRLSAQLEGHADEDRLLEHKRWAKRRDKDHQGKSYAELGIGKPKSGRGVSERQLQAALSDQPLPPRVRGKIVRAVNALLTKKGATAVAPAALFGDIKPRQNAPAKAS</sequence>
<name>A0A1H8BSW3_STIAU</name>